<evidence type="ECO:0000313" key="1">
    <source>
        <dbReference type="EMBL" id="GMN25068.1"/>
    </source>
</evidence>
<organism evidence="1 2">
    <name type="scientific">Ficus carica</name>
    <name type="common">Common fig</name>
    <dbReference type="NCBI Taxonomy" id="3494"/>
    <lineage>
        <taxon>Eukaryota</taxon>
        <taxon>Viridiplantae</taxon>
        <taxon>Streptophyta</taxon>
        <taxon>Embryophyta</taxon>
        <taxon>Tracheophyta</taxon>
        <taxon>Spermatophyta</taxon>
        <taxon>Magnoliopsida</taxon>
        <taxon>eudicotyledons</taxon>
        <taxon>Gunneridae</taxon>
        <taxon>Pentapetalae</taxon>
        <taxon>rosids</taxon>
        <taxon>fabids</taxon>
        <taxon>Rosales</taxon>
        <taxon>Moraceae</taxon>
        <taxon>Ficeae</taxon>
        <taxon>Ficus</taxon>
    </lineage>
</organism>
<protein>
    <submittedName>
        <fullName evidence="1">Uncharacterized protein</fullName>
    </submittedName>
</protein>
<comment type="caution">
    <text evidence="1">The sequence shown here is derived from an EMBL/GenBank/DDBJ whole genome shotgun (WGS) entry which is preliminary data.</text>
</comment>
<gene>
    <name evidence="1" type="ORF">TIFTF001_000818</name>
</gene>
<reference evidence="1" key="1">
    <citation type="submission" date="2023-07" db="EMBL/GenBank/DDBJ databases">
        <title>draft genome sequence of fig (Ficus carica).</title>
        <authorList>
            <person name="Takahashi T."/>
            <person name="Nishimura K."/>
        </authorList>
    </citation>
    <scope>NUCLEOTIDE SEQUENCE</scope>
</reference>
<name>A0AA87YX66_FICCA</name>
<evidence type="ECO:0000313" key="2">
    <source>
        <dbReference type="Proteomes" id="UP001187192"/>
    </source>
</evidence>
<proteinExistence type="predicted"/>
<dbReference type="EMBL" id="BTGU01000001">
    <property type="protein sequence ID" value="GMN25068.1"/>
    <property type="molecule type" value="Genomic_DNA"/>
</dbReference>
<dbReference type="AlphaFoldDB" id="A0AA87YX66"/>
<accession>A0AA87YX66</accession>
<dbReference type="Proteomes" id="UP001187192">
    <property type="component" value="Unassembled WGS sequence"/>
</dbReference>
<keyword evidence="2" id="KW-1185">Reference proteome</keyword>
<sequence length="89" mass="10395">MKIFQKKLKSITESTKKAKKKERIGTKAQYLVRNSGKAGNITQILLVTTTRRENSVNLRERKRERFRVTERGERKWGMGLKSEFGGIRL</sequence>